<name>A0ABZ2GTV2_9BURK</name>
<sequence length="83" mass="9178">MPALAAFELTPYRCPIVKARKMISIKKSLFVFAAAVGIAASFSSAAAVRAWIPSENCDYILNMCYQGVEVACEQWRSQCEPKE</sequence>
<gene>
    <name evidence="1" type="ORF">OPV09_06840</name>
</gene>
<accession>A0ABZ2GTV2</accession>
<organism evidence="1 2">
    <name type="scientific">Janthinobacterium aestuarii</name>
    <dbReference type="NCBI Taxonomy" id="2985511"/>
    <lineage>
        <taxon>Bacteria</taxon>
        <taxon>Pseudomonadati</taxon>
        <taxon>Pseudomonadota</taxon>
        <taxon>Betaproteobacteria</taxon>
        <taxon>Burkholderiales</taxon>
        <taxon>Oxalobacteraceae</taxon>
        <taxon>Janthinobacterium</taxon>
    </lineage>
</organism>
<evidence type="ECO:0008006" key="3">
    <source>
        <dbReference type="Google" id="ProtNLM"/>
    </source>
</evidence>
<dbReference type="Proteomes" id="UP001373909">
    <property type="component" value="Chromosome"/>
</dbReference>
<dbReference type="EMBL" id="CP142523">
    <property type="protein sequence ID" value="WWO47816.1"/>
    <property type="molecule type" value="Genomic_DNA"/>
</dbReference>
<protein>
    <recommendedName>
        <fullName evidence="3">DUF3551 domain-containing protein</fullName>
    </recommendedName>
</protein>
<dbReference type="RefSeq" id="WP_338680941.1">
    <property type="nucleotide sequence ID" value="NZ_CP142523.1"/>
</dbReference>
<keyword evidence="2" id="KW-1185">Reference proteome</keyword>
<reference evidence="1 2" key="1">
    <citation type="submission" date="2024-01" db="EMBL/GenBank/DDBJ databases">
        <title>Draft genome sequences of nine bacterial species from freshwater ponds near Washington, DC.</title>
        <authorList>
            <person name="Pavloudi C."/>
            <person name="Oliver L."/>
            <person name="Slattery K."/>
            <person name="Lissner G."/>
            <person name="Saw J.H."/>
        </authorList>
    </citation>
    <scope>NUCLEOTIDE SEQUENCE [LARGE SCALE GENOMIC DNA]</scope>
    <source>
        <strain evidence="2">TB1-E2</strain>
    </source>
</reference>
<evidence type="ECO:0000313" key="2">
    <source>
        <dbReference type="Proteomes" id="UP001373909"/>
    </source>
</evidence>
<proteinExistence type="predicted"/>
<evidence type="ECO:0000313" key="1">
    <source>
        <dbReference type="EMBL" id="WWO47816.1"/>
    </source>
</evidence>